<dbReference type="Proteomes" id="UP001289374">
    <property type="component" value="Unassembled WGS sequence"/>
</dbReference>
<comment type="caution">
    <text evidence="3">The sequence shown here is derived from an EMBL/GenBank/DDBJ whole genome shotgun (WGS) entry which is preliminary data.</text>
</comment>
<dbReference type="SUPFAM" id="SSF53756">
    <property type="entry name" value="UDP-Glycosyltransferase/glycogen phosphorylase"/>
    <property type="match status" value="1"/>
</dbReference>
<keyword evidence="4" id="KW-1185">Reference proteome</keyword>
<dbReference type="GO" id="GO:0080043">
    <property type="term" value="F:quercetin 3-O-glucosyltransferase activity"/>
    <property type="evidence" value="ECO:0007669"/>
    <property type="project" value="TreeGrafter"/>
</dbReference>
<organism evidence="3 4">
    <name type="scientific">Sesamum angolense</name>
    <dbReference type="NCBI Taxonomy" id="2727404"/>
    <lineage>
        <taxon>Eukaryota</taxon>
        <taxon>Viridiplantae</taxon>
        <taxon>Streptophyta</taxon>
        <taxon>Embryophyta</taxon>
        <taxon>Tracheophyta</taxon>
        <taxon>Spermatophyta</taxon>
        <taxon>Magnoliopsida</taxon>
        <taxon>eudicotyledons</taxon>
        <taxon>Gunneridae</taxon>
        <taxon>Pentapetalae</taxon>
        <taxon>asterids</taxon>
        <taxon>lamiids</taxon>
        <taxon>Lamiales</taxon>
        <taxon>Pedaliaceae</taxon>
        <taxon>Sesamum</taxon>
    </lineage>
</organism>
<evidence type="ECO:0000256" key="1">
    <source>
        <dbReference type="ARBA" id="ARBA00009995"/>
    </source>
</evidence>
<name>A0AAE1VZW8_9LAMI</name>
<accession>A0AAE1VZW8</accession>
<gene>
    <name evidence="3" type="ORF">Sango_2729200</name>
</gene>
<comment type="similarity">
    <text evidence="1">Belongs to the UDP-glycosyltransferase family.</text>
</comment>
<feature type="region of interest" description="Disordered" evidence="2">
    <location>
        <begin position="1"/>
        <end position="21"/>
    </location>
</feature>
<dbReference type="GO" id="GO:0080044">
    <property type="term" value="F:quercetin 7-O-glucosyltransferase activity"/>
    <property type="evidence" value="ECO:0007669"/>
    <property type="project" value="TreeGrafter"/>
</dbReference>
<sequence length="216" mass="23969">MQSSLFDLAPPDPRSHQPDAPIRQALNPQTRQSHPSTHQILTQNHGRVLRRIHFCPGDLRRLRRTRAGTSQELRGIPGPVPANRARNTCGAAPGSRGLGLPADCVVYDPFMPWALDVAKGFGLLGAAFFTQSCAVDNIYHHVYRGELELPLSGGEVVVPGLPAMRPDEMPSFIYDHGSCPGTFEMVLNQFRNVDKADWIFINTFDELEEEVINFKA</sequence>
<dbReference type="PANTHER" id="PTHR11926:SF1553">
    <property type="entry name" value="GLYCOSYLTRANSFERASE"/>
    <property type="match status" value="1"/>
</dbReference>
<dbReference type="PANTHER" id="PTHR11926">
    <property type="entry name" value="GLUCOSYL/GLUCURONOSYL TRANSFERASES"/>
    <property type="match status" value="1"/>
</dbReference>
<evidence type="ECO:0000313" key="3">
    <source>
        <dbReference type="EMBL" id="KAK4381969.1"/>
    </source>
</evidence>
<reference evidence="3" key="1">
    <citation type="submission" date="2020-06" db="EMBL/GenBank/DDBJ databases">
        <authorList>
            <person name="Li T."/>
            <person name="Hu X."/>
            <person name="Zhang T."/>
            <person name="Song X."/>
            <person name="Zhang H."/>
            <person name="Dai N."/>
            <person name="Sheng W."/>
            <person name="Hou X."/>
            <person name="Wei L."/>
        </authorList>
    </citation>
    <scope>NUCLEOTIDE SEQUENCE</scope>
    <source>
        <strain evidence="3">K16</strain>
        <tissue evidence="3">Leaf</tissue>
    </source>
</reference>
<proteinExistence type="inferred from homology"/>
<evidence type="ECO:0000313" key="4">
    <source>
        <dbReference type="Proteomes" id="UP001289374"/>
    </source>
</evidence>
<reference evidence="3" key="2">
    <citation type="journal article" date="2024" name="Plant">
        <title>Genomic evolution and insights into agronomic trait innovations of Sesamum species.</title>
        <authorList>
            <person name="Miao H."/>
            <person name="Wang L."/>
            <person name="Qu L."/>
            <person name="Liu H."/>
            <person name="Sun Y."/>
            <person name="Le M."/>
            <person name="Wang Q."/>
            <person name="Wei S."/>
            <person name="Zheng Y."/>
            <person name="Lin W."/>
            <person name="Duan Y."/>
            <person name="Cao H."/>
            <person name="Xiong S."/>
            <person name="Wang X."/>
            <person name="Wei L."/>
            <person name="Li C."/>
            <person name="Ma Q."/>
            <person name="Ju M."/>
            <person name="Zhao R."/>
            <person name="Li G."/>
            <person name="Mu C."/>
            <person name="Tian Q."/>
            <person name="Mei H."/>
            <person name="Zhang T."/>
            <person name="Gao T."/>
            <person name="Zhang H."/>
        </authorList>
    </citation>
    <scope>NUCLEOTIDE SEQUENCE</scope>
    <source>
        <strain evidence="3">K16</strain>
    </source>
</reference>
<protein>
    <submittedName>
        <fullName evidence="3">UDP-glycosyltransferase 74F2</fullName>
    </submittedName>
</protein>
<evidence type="ECO:0000256" key="2">
    <source>
        <dbReference type="SAM" id="MobiDB-lite"/>
    </source>
</evidence>
<dbReference type="EMBL" id="JACGWL010000780">
    <property type="protein sequence ID" value="KAK4381969.1"/>
    <property type="molecule type" value="Genomic_DNA"/>
</dbReference>
<dbReference type="Gene3D" id="3.40.50.2000">
    <property type="entry name" value="Glycogen Phosphorylase B"/>
    <property type="match status" value="1"/>
</dbReference>
<dbReference type="AlphaFoldDB" id="A0AAE1VZW8"/>